<evidence type="ECO:0000313" key="2">
    <source>
        <dbReference type="Proteomes" id="UP000075430"/>
    </source>
</evidence>
<dbReference type="EMBL" id="LSBA01000039">
    <property type="protein sequence ID" value="KXZ13074.1"/>
    <property type="molecule type" value="Genomic_DNA"/>
</dbReference>
<sequence>MRLVLEDNDQYYNVKRLFDKIELKIEEYNWLISDLSDITVFKNKNYIEHELFSRKIEFLYIKGENLKELLSMYDIIPTFGVFTAVPHSLEKLSLSSKPAINENEAYWNKDYRSPVEGAVFEVGFFDSSDIVFTGCPELIGNLKRLLPNVKTIEEYIG</sequence>
<dbReference type="Proteomes" id="UP000075430">
    <property type="component" value="Unassembled WGS sequence"/>
</dbReference>
<dbReference type="RefSeq" id="WP_061523303.1">
    <property type="nucleotide sequence ID" value="NZ_JARLZY010000012.1"/>
</dbReference>
<dbReference type="AlphaFoldDB" id="A0A150F2F7"/>
<proteinExistence type="predicted"/>
<comment type="caution">
    <text evidence="1">The sequence shown here is derived from an EMBL/GenBank/DDBJ whole genome shotgun (WGS) entry which is preliminary data.</text>
</comment>
<evidence type="ECO:0000313" key="1">
    <source>
        <dbReference type="EMBL" id="KXZ13074.1"/>
    </source>
</evidence>
<keyword evidence="2" id="KW-1185">Reference proteome</keyword>
<reference evidence="2" key="1">
    <citation type="submission" date="2016-02" db="EMBL/GenBank/DDBJ databases">
        <authorList>
            <person name="Dunlap C."/>
        </authorList>
    </citation>
    <scope>NUCLEOTIDE SEQUENCE [LARGE SCALE GENOMIC DNA]</scope>
    <source>
        <strain evidence="2">NRRL B-41092</strain>
    </source>
</reference>
<gene>
    <name evidence="1" type="ORF">AXI58_05180</name>
</gene>
<name>A0A150F2F7_9BACI</name>
<organism evidence="1 2">
    <name type="scientific">Bacillus nakamurai</name>
    <dbReference type="NCBI Taxonomy" id="1793963"/>
    <lineage>
        <taxon>Bacteria</taxon>
        <taxon>Bacillati</taxon>
        <taxon>Bacillota</taxon>
        <taxon>Bacilli</taxon>
        <taxon>Bacillales</taxon>
        <taxon>Bacillaceae</taxon>
        <taxon>Bacillus</taxon>
    </lineage>
</organism>
<dbReference type="OrthoDB" id="2890468at2"/>
<accession>A0A150F2F7</accession>
<protein>
    <submittedName>
        <fullName evidence="1">Uncharacterized protein</fullName>
    </submittedName>
</protein>